<dbReference type="InterPro" id="IPR035919">
    <property type="entry name" value="EAL_sf"/>
</dbReference>
<accession>A0ABS7ECM0</accession>
<evidence type="ECO:0000313" key="5">
    <source>
        <dbReference type="Proteomes" id="UP001166251"/>
    </source>
</evidence>
<dbReference type="SMART" id="SM00052">
    <property type="entry name" value="EAL"/>
    <property type="match status" value="1"/>
</dbReference>
<dbReference type="GO" id="GO:0052621">
    <property type="term" value="F:diguanylate cyclase activity"/>
    <property type="evidence" value="ECO:0007669"/>
    <property type="project" value="UniProtKB-EC"/>
</dbReference>
<dbReference type="SUPFAM" id="SSF55073">
    <property type="entry name" value="Nucleotide cyclase"/>
    <property type="match status" value="1"/>
</dbReference>
<dbReference type="EC" id="2.7.7.65" evidence="4"/>
<dbReference type="Gene3D" id="3.30.70.270">
    <property type="match status" value="1"/>
</dbReference>
<feature type="domain" description="EAL" evidence="2">
    <location>
        <begin position="520"/>
        <end position="770"/>
    </location>
</feature>
<dbReference type="RefSeq" id="WP_220102752.1">
    <property type="nucleotide sequence ID" value="NZ_JAHZSS010000002.1"/>
</dbReference>
<keyword evidence="5" id="KW-1185">Reference proteome</keyword>
<dbReference type="NCBIfam" id="TIGR00254">
    <property type="entry name" value="GGDEF"/>
    <property type="match status" value="1"/>
</dbReference>
<feature type="domain" description="GGDEF" evidence="3">
    <location>
        <begin position="378"/>
        <end position="511"/>
    </location>
</feature>
<dbReference type="PANTHER" id="PTHR44757">
    <property type="entry name" value="DIGUANYLATE CYCLASE DGCP"/>
    <property type="match status" value="1"/>
</dbReference>
<dbReference type="Pfam" id="PF00990">
    <property type="entry name" value="GGDEF"/>
    <property type="match status" value="1"/>
</dbReference>
<dbReference type="InterPro" id="IPR001633">
    <property type="entry name" value="EAL_dom"/>
</dbReference>
<evidence type="ECO:0000256" key="1">
    <source>
        <dbReference type="SAM" id="Phobius"/>
    </source>
</evidence>
<organism evidence="4 5">
    <name type="scientific">Neiella holothuriorum</name>
    <dbReference type="NCBI Taxonomy" id="2870530"/>
    <lineage>
        <taxon>Bacteria</taxon>
        <taxon>Pseudomonadati</taxon>
        <taxon>Pseudomonadota</taxon>
        <taxon>Gammaproteobacteria</taxon>
        <taxon>Alteromonadales</taxon>
        <taxon>Echinimonadaceae</taxon>
        <taxon>Neiella</taxon>
    </lineage>
</organism>
<keyword evidence="4" id="KW-0548">Nucleotidyltransferase</keyword>
<evidence type="ECO:0000313" key="4">
    <source>
        <dbReference type="EMBL" id="MBW8190086.1"/>
    </source>
</evidence>
<feature type="transmembrane region" description="Helical" evidence="1">
    <location>
        <begin position="262"/>
        <end position="284"/>
    </location>
</feature>
<protein>
    <submittedName>
        <fullName evidence="4">Diguanylate cyclase</fullName>
        <ecNumber evidence="4">2.7.7.65</ecNumber>
    </submittedName>
</protein>
<evidence type="ECO:0000259" key="3">
    <source>
        <dbReference type="PROSITE" id="PS50887"/>
    </source>
</evidence>
<proteinExistence type="predicted"/>
<dbReference type="EMBL" id="JAHZSS010000002">
    <property type="protein sequence ID" value="MBW8190086.1"/>
    <property type="molecule type" value="Genomic_DNA"/>
</dbReference>
<dbReference type="PROSITE" id="PS50883">
    <property type="entry name" value="EAL"/>
    <property type="match status" value="1"/>
</dbReference>
<keyword evidence="1" id="KW-1133">Transmembrane helix</keyword>
<evidence type="ECO:0000259" key="2">
    <source>
        <dbReference type="PROSITE" id="PS50883"/>
    </source>
</evidence>
<dbReference type="CDD" id="cd01949">
    <property type="entry name" value="GGDEF"/>
    <property type="match status" value="1"/>
</dbReference>
<dbReference type="InterPro" id="IPR043128">
    <property type="entry name" value="Rev_trsase/Diguanyl_cyclase"/>
</dbReference>
<dbReference type="Proteomes" id="UP001166251">
    <property type="component" value="Unassembled WGS sequence"/>
</dbReference>
<comment type="caution">
    <text evidence="4">The sequence shown here is derived from an EMBL/GenBank/DDBJ whole genome shotgun (WGS) entry which is preliminary data.</text>
</comment>
<dbReference type="InterPro" id="IPR000160">
    <property type="entry name" value="GGDEF_dom"/>
</dbReference>
<dbReference type="InterPro" id="IPR052155">
    <property type="entry name" value="Biofilm_reg_signaling"/>
</dbReference>
<dbReference type="InterPro" id="IPR029787">
    <property type="entry name" value="Nucleotide_cyclase"/>
</dbReference>
<dbReference type="CDD" id="cd01948">
    <property type="entry name" value="EAL"/>
    <property type="match status" value="1"/>
</dbReference>
<dbReference type="PROSITE" id="PS50887">
    <property type="entry name" value="GGDEF"/>
    <property type="match status" value="1"/>
</dbReference>
<dbReference type="Gene3D" id="3.20.20.450">
    <property type="entry name" value="EAL domain"/>
    <property type="match status" value="1"/>
</dbReference>
<keyword evidence="1" id="KW-0812">Transmembrane</keyword>
<dbReference type="PANTHER" id="PTHR44757:SF2">
    <property type="entry name" value="BIOFILM ARCHITECTURE MAINTENANCE PROTEIN MBAA"/>
    <property type="match status" value="1"/>
</dbReference>
<reference evidence="4" key="1">
    <citation type="submission" date="2021-07" db="EMBL/GenBank/DDBJ databases">
        <title>Neiella marina sp. nov., isolated from the intestinal content of sea cucumber Apostichopus japonicus.</title>
        <authorList>
            <person name="Bai X."/>
        </authorList>
    </citation>
    <scope>NUCLEOTIDE SEQUENCE</scope>
    <source>
        <strain evidence="4">126</strain>
    </source>
</reference>
<gene>
    <name evidence="4" type="ORF">K0504_03480</name>
</gene>
<keyword evidence="1" id="KW-0472">Membrane</keyword>
<name>A0ABS7ECM0_9GAMM</name>
<dbReference type="Pfam" id="PF00563">
    <property type="entry name" value="EAL"/>
    <property type="match status" value="1"/>
</dbReference>
<keyword evidence="4" id="KW-0808">Transferase</keyword>
<dbReference type="SUPFAM" id="SSF141868">
    <property type="entry name" value="EAL domain-like"/>
    <property type="match status" value="1"/>
</dbReference>
<sequence length="772" mass="87016">MRFRYKPPFVSLRWQVAVVLVASSTIAVLALLLWASAESKDDLKRRILTEQQHLIADLRNASKQGFNLLADRANQLEAFLPLASDQTALEKLALGFQASLVGSQGQLIAGRALPDDQHAKQWVNALLKNGGEYRRWYCQDECELQYFSMHESGSVQLIIQHIVIDELMAKLNISHVANLWLVGLGSQPNQLFYQTTELPEQLQQNTSQLPLPPHYVLVGQHRPQATWRWPLQNDGVPAELWVAMPTQHSMTSVQQVWQKTTLFIVATLVICCILAIGLIWRPLLRLSKQSKQLPLLATANLPSVKPAKNKFLRDESHLFATACHELSEKLLEQRQRLLQQTHELQRLAQHDQLTGLNNRSMFEQSLQQTIGQLGRHIQSLAVMFMDLDKFKQVNDTLGHEKGDQLLQQVAMRLASLIRKSDMLARFGGDEFVVLLTEPGDNHQLKLLAEKLISIVNEPVQLSKETAQVGLSVGITVCTDPQCSIDQLLREADAAMYSAKRSGTSKACFFHATLNQQQAGEQLVEDSLLRAIAHQTLSLQFQPFWSTADQRPAYFQAHLNWPGAPVNEQGNQASAQIASPDMQQQLHEWLLQHVLDLIDQQHGSMPPNFRLFIQGASCSLQQPELLRQVVLCCRRDPQIANHFGLFIDEQIYIEHAQNFQMELNVLHQLGVGIALDRFGNGLGALNQLSQCPPTLVRLDDKFCHGDSLINGVTESLVKMLHKMHIQVLACGVDDKDSLVRLHHLGCDLVQGRYFGNLLLEHQFSEQLAQQNNL</sequence>
<dbReference type="SMART" id="SM00267">
    <property type="entry name" value="GGDEF"/>
    <property type="match status" value="1"/>
</dbReference>